<comment type="caution">
    <text evidence="5">The sequence shown here is derived from an EMBL/GenBank/DDBJ whole genome shotgun (WGS) entry which is preliminary data.</text>
</comment>
<dbReference type="InterPro" id="IPR011146">
    <property type="entry name" value="HIT-like"/>
</dbReference>
<dbReference type="PRINTS" id="PR00332">
    <property type="entry name" value="HISTRIAD"/>
</dbReference>
<accession>L1NB06</accession>
<dbReference type="EMBL" id="AMEQ01000040">
    <property type="protein sequence ID" value="EKY00367.1"/>
    <property type="molecule type" value="Genomic_DNA"/>
</dbReference>
<feature type="domain" description="HIT" evidence="4">
    <location>
        <begin position="4"/>
        <end position="107"/>
    </location>
</feature>
<proteinExistence type="predicted"/>
<dbReference type="STRING" id="1127696.HMPREF9134_01701"/>
<sequence length="130" mass="14879">MATLFTRIIEGEIPSYKVAESEEFYAFLDINPVQPAHTLVVPKQEVDYLFDLDDEYLGRMMAFAKQVARRIQDVTACRKVAVLVLGLEVNHAHIHLVPINTEGDIDLKHKLQLPKEEMERIAEALRKANH</sequence>
<dbReference type="SUPFAM" id="SSF54197">
    <property type="entry name" value="HIT-like"/>
    <property type="match status" value="1"/>
</dbReference>
<evidence type="ECO:0000313" key="5">
    <source>
        <dbReference type="EMBL" id="EKY00367.1"/>
    </source>
</evidence>
<evidence type="ECO:0000256" key="1">
    <source>
        <dbReference type="PIRSR" id="PIRSR601310-1"/>
    </source>
</evidence>
<reference evidence="5 6" key="1">
    <citation type="submission" date="2012-05" db="EMBL/GenBank/DDBJ databases">
        <authorList>
            <person name="Weinstock G."/>
            <person name="Sodergren E."/>
            <person name="Lobos E.A."/>
            <person name="Fulton L."/>
            <person name="Fulton R."/>
            <person name="Courtney L."/>
            <person name="Fronick C."/>
            <person name="O'Laughlin M."/>
            <person name="Godfrey J."/>
            <person name="Wilson R.M."/>
            <person name="Miner T."/>
            <person name="Farmer C."/>
            <person name="Delehaunty K."/>
            <person name="Cordes M."/>
            <person name="Minx P."/>
            <person name="Tomlinson C."/>
            <person name="Chen J."/>
            <person name="Wollam A."/>
            <person name="Pepin K.H."/>
            <person name="Bhonagiri V."/>
            <person name="Zhang X."/>
            <person name="Suruliraj S."/>
            <person name="Warren W."/>
            <person name="Mitreva M."/>
            <person name="Mardis E.R."/>
            <person name="Wilson R.K."/>
        </authorList>
    </citation>
    <scope>NUCLEOTIDE SEQUENCE [LARGE SCALE GENOMIC DNA]</scope>
    <source>
        <strain evidence="5 6">F0037</strain>
    </source>
</reference>
<evidence type="ECO:0000259" key="4">
    <source>
        <dbReference type="PROSITE" id="PS51084"/>
    </source>
</evidence>
<evidence type="ECO:0000256" key="2">
    <source>
        <dbReference type="PIRSR" id="PIRSR601310-3"/>
    </source>
</evidence>
<dbReference type="GO" id="GO:0009117">
    <property type="term" value="P:nucleotide metabolic process"/>
    <property type="evidence" value="ECO:0007669"/>
    <property type="project" value="TreeGrafter"/>
</dbReference>
<dbReference type="Gene3D" id="3.30.428.10">
    <property type="entry name" value="HIT-like"/>
    <property type="match status" value="1"/>
</dbReference>
<dbReference type="GO" id="GO:0003824">
    <property type="term" value="F:catalytic activity"/>
    <property type="evidence" value="ECO:0007669"/>
    <property type="project" value="InterPro"/>
</dbReference>
<dbReference type="AlphaFoldDB" id="L1NB06"/>
<organism evidence="5 6">
    <name type="scientific">Porphyromonas catoniae F0037</name>
    <dbReference type="NCBI Taxonomy" id="1127696"/>
    <lineage>
        <taxon>Bacteria</taxon>
        <taxon>Pseudomonadati</taxon>
        <taxon>Bacteroidota</taxon>
        <taxon>Bacteroidia</taxon>
        <taxon>Bacteroidales</taxon>
        <taxon>Porphyromonadaceae</taxon>
        <taxon>Porphyromonas</taxon>
    </lineage>
</organism>
<feature type="active site" description="Tele-AMP-histidine intermediate" evidence="1">
    <location>
        <position position="93"/>
    </location>
</feature>
<dbReference type="InterPro" id="IPR036265">
    <property type="entry name" value="HIT-like_sf"/>
</dbReference>
<dbReference type="PANTHER" id="PTHR46648:SF1">
    <property type="entry name" value="ADENOSINE 5'-MONOPHOSPHORAMIDASE HNT1"/>
    <property type="match status" value="1"/>
</dbReference>
<evidence type="ECO:0000313" key="6">
    <source>
        <dbReference type="Proteomes" id="UP000010408"/>
    </source>
</evidence>
<evidence type="ECO:0000256" key="3">
    <source>
        <dbReference type="PROSITE-ProRule" id="PRU00464"/>
    </source>
</evidence>
<dbReference type="PROSITE" id="PS51084">
    <property type="entry name" value="HIT_2"/>
    <property type="match status" value="1"/>
</dbReference>
<dbReference type="RefSeq" id="WP_005467840.1">
    <property type="nucleotide sequence ID" value="NZ_KB291032.1"/>
</dbReference>
<gene>
    <name evidence="5" type="ORF">HMPREF9134_01701</name>
</gene>
<name>L1NB06_9PORP</name>
<dbReference type="Pfam" id="PF01230">
    <property type="entry name" value="HIT"/>
    <property type="match status" value="1"/>
</dbReference>
<dbReference type="Proteomes" id="UP000010408">
    <property type="component" value="Unassembled WGS sequence"/>
</dbReference>
<dbReference type="PANTHER" id="PTHR46648">
    <property type="entry name" value="HIT FAMILY PROTEIN 1"/>
    <property type="match status" value="1"/>
</dbReference>
<dbReference type="InterPro" id="IPR001310">
    <property type="entry name" value="Histidine_triad_HIT"/>
</dbReference>
<dbReference type="eggNOG" id="COG0537">
    <property type="taxonomic scope" value="Bacteria"/>
</dbReference>
<dbReference type="PATRIC" id="fig|1127696.3.peg.1541"/>
<dbReference type="HOGENOM" id="CLU_056776_3_1_10"/>
<protein>
    <submittedName>
        <fullName evidence="5">Histidine triad domain protein</fullName>
    </submittedName>
</protein>
<feature type="short sequence motif" description="Histidine triad motif" evidence="2 3">
    <location>
        <begin position="91"/>
        <end position="95"/>
    </location>
</feature>